<reference evidence="2 3" key="1">
    <citation type="submission" date="2020-03" db="EMBL/GenBank/DDBJ databases">
        <title>Whole genome shotgun sequence of Phytohabitans suffuscus NBRC 105367.</title>
        <authorList>
            <person name="Komaki H."/>
            <person name="Tamura T."/>
        </authorList>
    </citation>
    <scope>NUCLEOTIDE SEQUENCE [LARGE SCALE GENOMIC DNA]</scope>
    <source>
        <strain evidence="2 3">NBRC 105367</strain>
    </source>
</reference>
<proteinExistence type="predicted"/>
<evidence type="ECO:0000313" key="3">
    <source>
        <dbReference type="Proteomes" id="UP000503011"/>
    </source>
</evidence>
<dbReference type="InterPro" id="IPR022395">
    <property type="entry name" value="CHP03773_ABC_transptr-like"/>
</dbReference>
<feature type="signal peptide" evidence="1">
    <location>
        <begin position="1"/>
        <end position="24"/>
    </location>
</feature>
<keyword evidence="3" id="KW-1185">Reference proteome</keyword>
<reference evidence="2 3" key="2">
    <citation type="submission" date="2020-03" db="EMBL/GenBank/DDBJ databases">
        <authorList>
            <person name="Ichikawa N."/>
            <person name="Kimura A."/>
            <person name="Kitahashi Y."/>
            <person name="Uohara A."/>
        </authorList>
    </citation>
    <scope>NUCLEOTIDE SEQUENCE [LARGE SCALE GENOMIC DNA]</scope>
    <source>
        <strain evidence="2 3">NBRC 105367</strain>
    </source>
</reference>
<dbReference type="NCBIfam" id="NF038134">
    <property type="entry name" value="choice_anch_M"/>
    <property type="match status" value="2"/>
</dbReference>
<feature type="chain" id="PRO_5026234860" description="Surface-anchored protein" evidence="1">
    <location>
        <begin position="25"/>
        <end position="530"/>
    </location>
</feature>
<dbReference type="AlphaFoldDB" id="A0A6F8YAN6"/>
<keyword evidence="1" id="KW-0732">Signal</keyword>
<dbReference type="Proteomes" id="UP000503011">
    <property type="component" value="Chromosome"/>
</dbReference>
<dbReference type="KEGG" id="psuu:Psuf_004780"/>
<dbReference type="NCBIfam" id="TIGR03769">
    <property type="entry name" value="P_ac_wall_RPT"/>
    <property type="match status" value="1"/>
</dbReference>
<dbReference type="RefSeq" id="WP_332108070.1">
    <property type="nucleotide sequence ID" value="NZ_AP022871.1"/>
</dbReference>
<name>A0A6F8YAN6_9ACTN</name>
<evidence type="ECO:0000256" key="1">
    <source>
        <dbReference type="SAM" id="SignalP"/>
    </source>
</evidence>
<accession>A0A6F8YAN6</accession>
<evidence type="ECO:0008006" key="4">
    <source>
        <dbReference type="Google" id="ProtNLM"/>
    </source>
</evidence>
<dbReference type="EMBL" id="AP022871">
    <property type="protein sequence ID" value="BCB83165.1"/>
    <property type="molecule type" value="Genomic_DNA"/>
</dbReference>
<dbReference type="InterPro" id="IPR022435">
    <property type="entry name" value="Surface-anchored_actinobac"/>
</dbReference>
<sequence>MKRTASLLAAVALAITAAPAAAHAEPRRLPVAGADLVSIRLDGDALSLRVRDAAQARRGEPGHDPAGVALDTADGTAGLVPDRAGFEFLGEAGTPLWVLAGAAGGFPFWDTTAIPRGKLTGDTVTLRLSDVEGPGRFHAYTVSSFGAPTPLLGSGDGGPRAMTLPVGARTGAALWAFDAPGSYRVTLEAAAGPLTTEATYQIEVPQIAPAPAVAVPAPPVPRAPAAPVPAERLEAPKAPNVPKVAAQAAAAPATGRKVIADGHVDMGPQLDGTTWRVRIRDDTGSPPVWRELSDVVIHAVDKAKIKVPSGSDYTFLGPAGSDVWLLPQAQQAGIVWPGWNTQDPSVVNGTRGDVTWRLTDVDGPGEVKLFLTGSFGKPDVLFDSAGELPQQLAIPPNTHAHGNWAFTRPGVYHLGVQLTGTTKAGANLTDSRTLNIAVGPVDPNTAFPSGVAPTATAPTATDPTEGVRTAVVRTVATSLVPEWGGWSRPWQPVCCFWSSAPYSSWPRAAASGPPDAGGIFLTAAPPHPYR</sequence>
<dbReference type="NCBIfam" id="TIGR03773">
    <property type="entry name" value="anch_rpt_wall"/>
    <property type="match status" value="1"/>
</dbReference>
<protein>
    <recommendedName>
        <fullName evidence="4">Surface-anchored protein</fullName>
    </recommendedName>
</protein>
<gene>
    <name evidence="2" type="ORF">Psuf_004780</name>
</gene>
<evidence type="ECO:0000313" key="2">
    <source>
        <dbReference type="EMBL" id="BCB83165.1"/>
    </source>
</evidence>
<organism evidence="2 3">
    <name type="scientific">Phytohabitans suffuscus</name>
    <dbReference type="NCBI Taxonomy" id="624315"/>
    <lineage>
        <taxon>Bacteria</taxon>
        <taxon>Bacillati</taxon>
        <taxon>Actinomycetota</taxon>
        <taxon>Actinomycetes</taxon>
        <taxon>Micromonosporales</taxon>
        <taxon>Micromonosporaceae</taxon>
    </lineage>
</organism>